<evidence type="ECO:0000313" key="2">
    <source>
        <dbReference type="EMBL" id="QHR92861.1"/>
    </source>
</evidence>
<name>A0A6B9XVA3_PICSI</name>
<geneLocation type="mitochondrion" evidence="2"/>
<dbReference type="AlphaFoldDB" id="A0A6B9XVA3"/>
<feature type="region of interest" description="Disordered" evidence="1">
    <location>
        <begin position="45"/>
        <end position="64"/>
    </location>
</feature>
<reference evidence="2" key="1">
    <citation type="submission" date="2019-03" db="EMBL/GenBank/DDBJ databases">
        <title>Largest Complete Mitochondrial Genome of a Gymnosperm, Sitka Spruce (Picea sitchensis), Indicates Complex Physical Structure.</title>
        <authorList>
            <person name="Jackman S.D."/>
            <person name="Coombe L."/>
            <person name="Warren R."/>
            <person name="Kirk H."/>
            <person name="Trinh E."/>
            <person name="McLeod T."/>
            <person name="Pleasance S."/>
            <person name="Pandoh P."/>
            <person name="Zhao Y."/>
            <person name="Coope R."/>
            <person name="Bousquet J."/>
            <person name="Bohlmann J.C."/>
            <person name="Jones S.J.M."/>
            <person name="Birol I."/>
        </authorList>
    </citation>
    <scope>NUCLEOTIDE SEQUENCE</scope>
    <source>
        <strain evidence="2">Q903</strain>
    </source>
</reference>
<accession>A0A6B9XVA3</accession>
<keyword evidence="2" id="KW-0496">Mitochondrion</keyword>
<organism evidence="2">
    <name type="scientific">Picea sitchensis</name>
    <name type="common">Sitka spruce</name>
    <name type="synonym">Pinus sitchensis</name>
    <dbReference type="NCBI Taxonomy" id="3332"/>
    <lineage>
        <taxon>Eukaryota</taxon>
        <taxon>Viridiplantae</taxon>
        <taxon>Streptophyta</taxon>
        <taxon>Embryophyta</taxon>
        <taxon>Tracheophyta</taxon>
        <taxon>Spermatophyta</taxon>
        <taxon>Pinopsida</taxon>
        <taxon>Pinidae</taxon>
        <taxon>Conifers I</taxon>
        <taxon>Pinales</taxon>
        <taxon>Pinaceae</taxon>
        <taxon>Picea</taxon>
    </lineage>
</organism>
<protein>
    <submittedName>
        <fullName evidence="2">Uncharacterized protein</fullName>
    </submittedName>
</protein>
<gene>
    <name evidence="2" type="primary">orf06963</name>
    <name evidence="2" type="ORF">Q903MT_gene6909</name>
</gene>
<sequence length="64" mass="7009">MSIKQMKSLAFDPNTANMSGSSFLATVRISVYEHRTLLTSALNESISRRSMPSGAPSFLDADRD</sequence>
<evidence type="ECO:0000256" key="1">
    <source>
        <dbReference type="SAM" id="MobiDB-lite"/>
    </source>
</evidence>
<dbReference type="EMBL" id="MK697706">
    <property type="protein sequence ID" value="QHR92861.1"/>
    <property type="molecule type" value="Genomic_DNA"/>
</dbReference>
<proteinExistence type="predicted"/>